<dbReference type="SUPFAM" id="SSF51735">
    <property type="entry name" value="NAD(P)-binding Rossmann-fold domains"/>
    <property type="match status" value="1"/>
</dbReference>
<evidence type="ECO:0000259" key="4">
    <source>
        <dbReference type="Pfam" id="PF18317"/>
    </source>
</evidence>
<dbReference type="PANTHER" id="PTHR21089">
    <property type="entry name" value="SHIKIMATE DEHYDROGENASE"/>
    <property type="match status" value="1"/>
</dbReference>
<keyword evidence="2" id="KW-0057">Aromatic amino acid biosynthesis</keyword>
<dbReference type="AlphaFoldDB" id="A0A1Q8CZ71"/>
<evidence type="ECO:0000256" key="1">
    <source>
        <dbReference type="ARBA" id="ARBA00004871"/>
    </source>
</evidence>
<comment type="pathway">
    <text evidence="1">Metabolic intermediate biosynthesis; chorismate biosynthesis; chorismate from D-erythrose 4-phosphate and phosphoenolpyruvate: step 4/7.</text>
</comment>
<accession>A0A1Q8CZ71</accession>
<dbReference type="InterPro" id="IPR013708">
    <property type="entry name" value="Shikimate_DH-bd_N"/>
</dbReference>
<sequence>MTSAPVDQTPAAPRRAAVVGSPVAHSLSPVLHTAAYRALSLTGWTYDRVEADAAALPELVGSLDASWAGLSVTMPGKQAALAVAARATPRAVAVGAANTLVRQEAGWHADCTDVDGVTGALRAAAGFTRAGDTPGVVLGAGGTACAAVAGLAELGVQVVRVVVREPRRAEAVVRCGSELGVAVDLVRWAGADLAALAADAAVLVNTTPAAAVEDVVDDLAAAACVLDVIYHPWPTPLSVAVAARGGRLATGLDMLLHQAFGQVEQFTGLRAPRAEMRDALWTATGGILPLPL</sequence>
<dbReference type="InterPro" id="IPR036291">
    <property type="entry name" value="NAD(P)-bd_dom_sf"/>
</dbReference>
<dbReference type="InterPro" id="IPR022893">
    <property type="entry name" value="Shikimate_DH_fam"/>
</dbReference>
<evidence type="ECO:0000256" key="2">
    <source>
        <dbReference type="ARBA" id="ARBA00023141"/>
    </source>
</evidence>
<dbReference type="OrthoDB" id="9776868at2"/>
<dbReference type="InterPro" id="IPR041121">
    <property type="entry name" value="SDH_C"/>
</dbReference>
<dbReference type="Gene3D" id="3.40.50.10860">
    <property type="entry name" value="Leucine Dehydrogenase, chain A, domain 1"/>
    <property type="match status" value="1"/>
</dbReference>
<dbReference type="GO" id="GO:0019632">
    <property type="term" value="P:shikimate metabolic process"/>
    <property type="evidence" value="ECO:0007669"/>
    <property type="project" value="TreeGrafter"/>
</dbReference>
<keyword evidence="2" id="KW-0028">Amino-acid biosynthesis</keyword>
<dbReference type="STRING" id="1912961.BU204_01145"/>
<dbReference type="InterPro" id="IPR046346">
    <property type="entry name" value="Aminoacid_DH-like_N_sf"/>
</dbReference>
<evidence type="ECO:0000313" key="6">
    <source>
        <dbReference type="Proteomes" id="UP000185596"/>
    </source>
</evidence>
<dbReference type="InterPro" id="IPR010110">
    <property type="entry name" value="Shikimate_DH_AroM-type"/>
</dbReference>
<gene>
    <name evidence="5" type="ORF">BU204_01145</name>
</gene>
<dbReference type="NCBIfam" id="TIGR01809">
    <property type="entry name" value="Shik-DH-AROM"/>
    <property type="match status" value="1"/>
</dbReference>
<proteinExistence type="predicted"/>
<evidence type="ECO:0000313" key="5">
    <source>
        <dbReference type="EMBL" id="OLF19661.1"/>
    </source>
</evidence>
<dbReference type="Pfam" id="PF08501">
    <property type="entry name" value="Shikimate_dh_N"/>
    <property type="match status" value="1"/>
</dbReference>
<feature type="domain" description="SDH C-terminal" evidence="4">
    <location>
        <begin position="251"/>
        <end position="280"/>
    </location>
</feature>
<dbReference type="GO" id="GO:0050661">
    <property type="term" value="F:NADP binding"/>
    <property type="evidence" value="ECO:0007669"/>
    <property type="project" value="TreeGrafter"/>
</dbReference>
<dbReference type="NCBIfam" id="NF001311">
    <property type="entry name" value="PRK00258.1-3"/>
    <property type="match status" value="1"/>
</dbReference>
<dbReference type="RefSeq" id="WP_075123695.1">
    <property type="nucleotide sequence ID" value="NZ_MSIE01000001.1"/>
</dbReference>
<feature type="domain" description="Shikimate dehydrogenase substrate binding N-terminal" evidence="3">
    <location>
        <begin position="18"/>
        <end position="100"/>
    </location>
</feature>
<dbReference type="PANTHER" id="PTHR21089:SF1">
    <property type="entry name" value="BIFUNCTIONAL 3-DEHYDROQUINATE DEHYDRATASE_SHIKIMATE DEHYDROGENASE, CHLOROPLASTIC"/>
    <property type="match status" value="1"/>
</dbReference>
<keyword evidence="6" id="KW-1185">Reference proteome</keyword>
<dbReference type="Gene3D" id="3.40.50.720">
    <property type="entry name" value="NAD(P)-binding Rossmann-like Domain"/>
    <property type="match status" value="1"/>
</dbReference>
<dbReference type="GO" id="GO:0004764">
    <property type="term" value="F:shikimate 3-dehydrogenase (NADP+) activity"/>
    <property type="evidence" value="ECO:0007669"/>
    <property type="project" value="InterPro"/>
</dbReference>
<reference evidence="5 6" key="1">
    <citation type="submission" date="2016-12" db="EMBL/GenBank/DDBJ databases">
        <title>The draft genome sequence of Actinophytocola sp. 11-183.</title>
        <authorList>
            <person name="Wang W."/>
            <person name="Yuan L."/>
        </authorList>
    </citation>
    <scope>NUCLEOTIDE SEQUENCE [LARGE SCALE GENOMIC DNA]</scope>
    <source>
        <strain evidence="5 6">11-183</strain>
    </source>
</reference>
<dbReference type="EMBL" id="MSIE01000001">
    <property type="protein sequence ID" value="OLF19661.1"/>
    <property type="molecule type" value="Genomic_DNA"/>
</dbReference>
<dbReference type="GO" id="GO:0005829">
    <property type="term" value="C:cytosol"/>
    <property type="evidence" value="ECO:0007669"/>
    <property type="project" value="TreeGrafter"/>
</dbReference>
<dbReference type="SUPFAM" id="SSF53223">
    <property type="entry name" value="Aminoacid dehydrogenase-like, N-terminal domain"/>
    <property type="match status" value="1"/>
</dbReference>
<dbReference type="Proteomes" id="UP000185596">
    <property type="component" value="Unassembled WGS sequence"/>
</dbReference>
<name>A0A1Q8CZ71_9PSEU</name>
<dbReference type="GO" id="GO:0009423">
    <property type="term" value="P:chorismate biosynthetic process"/>
    <property type="evidence" value="ECO:0007669"/>
    <property type="project" value="TreeGrafter"/>
</dbReference>
<protein>
    <submittedName>
        <fullName evidence="5">Shikimate dehydrogenase</fullName>
    </submittedName>
</protein>
<dbReference type="GO" id="GO:0009073">
    <property type="term" value="P:aromatic amino acid family biosynthetic process"/>
    <property type="evidence" value="ECO:0007669"/>
    <property type="project" value="UniProtKB-KW"/>
</dbReference>
<comment type="caution">
    <text evidence="5">The sequence shown here is derived from an EMBL/GenBank/DDBJ whole genome shotgun (WGS) entry which is preliminary data.</text>
</comment>
<evidence type="ECO:0000259" key="3">
    <source>
        <dbReference type="Pfam" id="PF08501"/>
    </source>
</evidence>
<dbReference type="Pfam" id="PF18317">
    <property type="entry name" value="SDH_C"/>
    <property type="match status" value="1"/>
</dbReference>
<organism evidence="5 6">
    <name type="scientific">Actinophytocola xanthii</name>
    <dbReference type="NCBI Taxonomy" id="1912961"/>
    <lineage>
        <taxon>Bacteria</taxon>
        <taxon>Bacillati</taxon>
        <taxon>Actinomycetota</taxon>
        <taxon>Actinomycetes</taxon>
        <taxon>Pseudonocardiales</taxon>
        <taxon>Pseudonocardiaceae</taxon>
    </lineage>
</organism>